<dbReference type="Proteomes" id="UP000273500">
    <property type="component" value="Unassembled WGS sequence"/>
</dbReference>
<proteinExistence type="predicted"/>
<reference evidence="1 2" key="1">
    <citation type="submission" date="2018-12" db="EMBL/GenBank/DDBJ databases">
        <authorList>
            <person name="Feng G."/>
            <person name="Zhu H."/>
        </authorList>
    </citation>
    <scope>NUCLEOTIDE SEQUENCE [LARGE SCALE GENOMIC DNA]</scope>
    <source>
        <strain evidence="1 2">KCTC 12533</strain>
    </source>
</reference>
<comment type="caution">
    <text evidence="1">The sequence shown here is derived from an EMBL/GenBank/DDBJ whole genome shotgun (WGS) entry which is preliminary data.</text>
</comment>
<evidence type="ECO:0000313" key="2">
    <source>
        <dbReference type="Proteomes" id="UP000273500"/>
    </source>
</evidence>
<protein>
    <submittedName>
        <fullName evidence="1">Uncharacterized protein</fullName>
    </submittedName>
</protein>
<keyword evidence="2" id="KW-1185">Reference proteome</keyword>
<organism evidence="1 2">
    <name type="scientific">Hymenobacter rigui</name>
    <dbReference type="NCBI Taxonomy" id="334424"/>
    <lineage>
        <taxon>Bacteria</taxon>
        <taxon>Pseudomonadati</taxon>
        <taxon>Bacteroidota</taxon>
        <taxon>Cytophagia</taxon>
        <taxon>Cytophagales</taxon>
        <taxon>Hymenobacteraceae</taxon>
        <taxon>Hymenobacter</taxon>
    </lineage>
</organism>
<gene>
    <name evidence="1" type="ORF">EI291_05105</name>
</gene>
<sequence length="88" mass="9665">MDFEGGAYIAQVTAKNESAAIREWATTLDTAVIPRIGKKIKARMQQLLSEDEVDNPVAIHGCIQVWCDTLSVSGRFMLLTIIKTAQDA</sequence>
<name>A0A428KTU6_9BACT</name>
<dbReference type="AlphaFoldDB" id="A0A428KTU6"/>
<evidence type="ECO:0000313" key="1">
    <source>
        <dbReference type="EMBL" id="RSK50031.1"/>
    </source>
</evidence>
<accession>A0A428KTU6</accession>
<dbReference type="EMBL" id="RWIT01000002">
    <property type="protein sequence ID" value="RSK50031.1"/>
    <property type="molecule type" value="Genomic_DNA"/>
</dbReference>